<sequence>MVIKKSECKNGTKVAFEETNYYFKLTVGNKTWYWNRDTGEYDGISKSNVVS</sequence>
<proteinExistence type="predicted"/>
<dbReference type="EMBL" id="BARW01017859">
    <property type="protein sequence ID" value="GAI92217.1"/>
    <property type="molecule type" value="Genomic_DNA"/>
</dbReference>
<dbReference type="AlphaFoldDB" id="X1SGR9"/>
<gene>
    <name evidence="1" type="ORF">S12H4_30733</name>
</gene>
<comment type="caution">
    <text evidence="1">The sequence shown here is derived from an EMBL/GenBank/DDBJ whole genome shotgun (WGS) entry which is preliminary data.</text>
</comment>
<evidence type="ECO:0000313" key="1">
    <source>
        <dbReference type="EMBL" id="GAI92217.1"/>
    </source>
</evidence>
<accession>X1SGR9</accession>
<reference evidence="1" key="1">
    <citation type="journal article" date="2014" name="Front. Microbiol.">
        <title>High frequency of phylogenetically diverse reductive dehalogenase-homologous genes in deep subseafloor sedimentary metagenomes.</title>
        <authorList>
            <person name="Kawai M."/>
            <person name="Futagami T."/>
            <person name="Toyoda A."/>
            <person name="Takaki Y."/>
            <person name="Nishi S."/>
            <person name="Hori S."/>
            <person name="Arai W."/>
            <person name="Tsubouchi T."/>
            <person name="Morono Y."/>
            <person name="Uchiyama I."/>
            <person name="Ito T."/>
            <person name="Fujiyama A."/>
            <person name="Inagaki F."/>
            <person name="Takami H."/>
        </authorList>
    </citation>
    <scope>NUCLEOTIDE SEQUENCE</scope>
    <source>
        <strain evidence="1">Expedition CK06-06</strain>
    </source>
</reference>
<protein>
    <submittedName>
        <fullName evidence="1">Uncharacterized protein</fullName>
    </submittedName>
</protein>
<organism evidence="1">
    <name type="scientific">marine sediment metagenome</name>
    <dbReference type="NCBI Taxonomy" id="412755"/>
    <lineage>
        <taxon>unclassified sequences</taxon>
        <taxon>metagenomes</taxon>
        <taxon>ecological metagenomes</taxon>
    </lineage>
</organism>
<name>X1SGR9_9ZZZZ</name>